<dbReference type="PROSITE" id="PS50943">
    <property type="entry name" value="HTH_CROC1"/>
    <property type="match status" value="1"/>
</dbReference>
<accession>A0A923RVV5</accession>
<dbReference type="Gene3D" id="1.10.260.40">
    <property type="entry name" value="lambda repressor-like DNA-binding domains"/>
    <property type="match status" value="1"/>
</dbReference>
<dbReference type="CDD" id="cd00093">
    <property type="entry name" value="HTH_XRE"/>
    <property type="match status" value="1"/>
</dbReference>
<dbReference type="PANTHER" id="PTHR46797:SF23">
    <property type="entry name" value="HTH-TYPE TRANSCRIPTIONAL REGULATOR SUTR"/>
    <property type="match status" value="1"/>
</dbReference>
<dbReference type="InterPro" id="IPR001387">
    <property type="entry name" value="Cro/C1-type_HTH"/>
</dbReference>
<organism evidence="5 6">
    <name type="scientific">Agathobaculum faecis</name>
    <dbReference type="NCBI Taxonomy" id="2763013"/>
    <lineage>
        <taxon>Bacteria</taxon>
        <taxon>Bacillati</taxon>
        <taxon>Bacillota</taxon>
        <taxon>Clostridia</taxon>
        <taxon>Eubacteriales</taxon>
        <taxon>Butyricicoccaceae</taxon>
        <taxon>Agathobaculum</taxon>
    </lineage>
</organism>
<evidence type="ECO:0000313" key="6">
    <source>
        <dbReference type="Proteomes" id="UP000606499"/>
    </source>
</evidence>
<proteinExistence type="predicted"/>
<dbReference type="EMBL" id="JACOPL010000006">
    <property type="protein sequence ID" value="MBC5725412.1"/>
    <property type="molecule type" value="Genomic_DNA"/>
</dbReference>
<dbReference type="PANTHER" id="PTHR46797">
    <property type="entry name" value="HTH-TYPE TRANSCRIPTIONAL REGULATOR"/>
    <property type="match status" value="1"/>
</dbReference>
<evidence type="ECO:0000259" key="4">
    <source>
        <dbReference type="PROSITE" id="PS50943"/>
    </source>
</evidence>
<evidence type="ECO:0000256" key="3">
    <source>
        <dbReference type="ARBA" id="ARBA00023163"/>
    </source>
</evidence>
<dbReference type="Pfam" id="PF01381">
    <property type="entry name" value="HTH_3"/>
    <property type="match status" value="1"/>
</dbReference>
<keyword evidence="3" id="KW-0804">Transcription</keyword>
<dbReference type="SUPFAM" id="SSF47413">
    <property type="entry name" value="lambda repressor-like DNA-binding domains"/>
    <property type="match status" value="1"/>
</dbReference>
<sequence length="80" mass="9132">MLDTKAVGKTIQGLRRKKGLTQEQLSGLAALDRTHYSKIERGLRSPTLDTIFKIAFALDMEPHELIQVIERNVAFDFIEF</sequence>
<dbReference type="GO" id="GO:0003677">
    <property type="term" value="F:DNA binding"/>
    <property type="evidence" value="ECO:0007669"/>
    <property type="project" value="UniProtKB-KW"/>
</dbReference>
<dbReference type="RefSeq" id="WP_082396823.1">
    <property type="nucleotide sequence ID" value="NZ_JACOPL010000006.1"/>
</dbReference>
<dbReference type="GO" id="GO:0003700">
    <property type="term" value="F:DNA-binding transcription factor activity"/>
    <property type="evidence" value="ECO:0007669"/>
    <property type="project" value="TreeGrafter"/>
</dbReference>
<dbReference type="AlphaFoldDB" id="A0A923RVV5"/>
<evidence type="ECO:0000313" key="5">
    <source>
        <dbReference type="EMBL" id="MBC5725412.1"/>
    </source>
</evidence>
<evidence type="ECO:0000256" key="2">
    <source>
        <dbReference type="ARBA" id="ARBA00023125"/>
    </source>
</evidence>
<name>A0A923RVV5_9FIRM</name>
<gene>
    <name evidence="5" type="ORF">H8S45_08060</name>
</gene>
<dbReference type="InterPro" id="IPR010982">
    <property type="entry name" value="Lambda_DNA-bd_dom_sf"/>
</dbReference>
<keyword evidence="6" id="KW-1185">Reference proteome</keyword>
<dbReference type="SMART" id="SM00530">
    <property type="entry name" value="HTH_XRE"/>
    <property type="match status" value="1"/>
</dbReference>
<keyword evidence="2" id="KW-0238">DNA-binding</keyword>
<dbReference type="InterPro" id="IPR050807">
    <property type="entry name" value="TransReg_Diox_bact_type"/>
</dbReference>
<evidence type="ECO:0000256" key="1">
    <source>
        <dbReference type="ARBA" id="ARBA00023015"/>
    </source>
</evidence>
<protein>
    <submittedName>
        <fullName evidence="5">Helix-turn-helix transcriptional regulator</fullName>
    </submittedName>
</protein>
<keyword evidence="1" id="KW-0805">Transcription regulation</keyword>
<dbReference type="Proteomes" id="UP000606499">
    <property type="component" value="Unassembled WGS sequence"/>
</dbReference>
<comment type="caution">
    <text evidence="5">The sequence shown here is derived from an EMBL/GenBank/DDBJ whole genome shotgun (WGS) entry which is preliminary data.</text>
</comment>
<dbReference type="GO" id="GO:0005829">
    <property type="term" value="C:cytosol"/>
    <property type="evidence" value="ECO:0007669"/>
    <property type="project" value="TreeGrafter"/>
</dbReference>
<reference evidence="5" key="1">
    <citation type="submission" date="2020-08" db="EMBL/GenBank/DDBJ databases">
        <title>Genome public.</title>
        <authorList>
            <person name="Liu C."/>
            <person name="Sun Q."/>
        </authorList>
    </citation>
    <scope>NUCLEOTIDE SEQUENCE</scope>
    <source>
        <strain evidence="5">NSJ-28</strain>
    </source>
</reference>
<feature type="domain" description="HTH cro/C1-type" evidence="4">
    <location>
        <begin position="11"/>
        <end position="65"/>
    </location>
</feature>